<evidence type="ECO:0000259" key="6">
    <source>
        <dbReference type="Pfam" id="PF19272"/>
    </source>
</evidence>
<keyword evidence="5" id="KW-0732">Signal</keyword>
<feature type="transmembrane region" description="Helical" evidence="4">
    <location>
        <begin position="524"/>
        <end position="545"/>
    </location>
</feature>
<evidence type="ECO:0000256" key="2">
    <source>
        <dbReference type="ARBA" id="ARBA00023180"/>
    </source>
</evidence>
<keyword evidence="4" id="KW-0472">Membrane</keyword>
<keyword evidence="1" id="KW-0378">Hydrolase</keyword>
<feature type="compositionally biased region" description="Low complexity" evidence="3">
    <location>
        <begin position="702"/>
        <end position="723"/>
    </location>
</feature>
<feature type="compositionally biased region" description="Basic and acidic residues" evidence="3">
    <location>
        <begin position="926"/>
        <end position="935"/>
    </location>
</feature>
<dbReference type="SUPFAM" id="SSF56300">
    <property type="entry name" value="Metallo-dependent phosphatases"/>
    <property type="match status" value="1"/>
</dbReference>
<feature type="compositionally biased region" description="Basic residues" evidence="3">
    <location>
        <begin position="907"/>
        <end position="917"/>
    </location>
</feature>
<proteinExistence type="predicted"/>
<keyword evidence="4" id="KW-1133">Transmembrane helix</keyword>
<reference evidence="8" key="2">
    <citation type="submission" date="2018-12" db="UniProtKB">
        <authorList>
            <consortium name="WormBaseParasite"/>
        </authorList>
    </citation>
    <scope>IDENTIFICATION</scope>
    <source>
        <strain evidence="8">Puerto Rican</strain>
    </source>
</reference>
<keyword evidence="4" id="KW-0812">Transmembrane</keyword>
<dbReference type="PANTHER" id="PTHR10340:SF57">
    <property type="entry name" value="METALLOPHOS DOMAIN-CONTAINING PROTEIN"/>
    <property type="match status" value="1"/>
</dbReference>
<keyword evidence="7" id="KW-1185">Reference proteome</keyword>
<evidence type="ECO:0000313" key="8">
    <source>
        <dbReference type="WBParaSite" id="Smp_133330.1"/>
    </source>
</evidence>
<dbReference type="InterPro" id="IPR029052">
    <property type="entry name" value="Metallo-depent_PP-like"/>
</dbReference>
<evidence type="ECO:0000256" key="1">
    <source>
        <dbReference type="ARBA" id="ARBA00022801"/>
    </source>
</evidence>
<dbReference type="AlphaFoldDB" id="A0A3Q0KM85"/>
<reference evidence="7" key="1">
    <citation type="journal article" date="2012" name="PLoS Negl. Trop. Dis.">
        <title>A systematically improved high quality genome and transcriptome of the human blood fluke Schistosoma mansoni.</title>
        <authorList>
            <person name="Protasio A.V."/>
            <person name="Tsai I.J."/>
            <person name="Babbage A."/>
            <person name="Nichol S."/>
            <person name="Hunt M."/>
            <person name="Aslett M.A."/>
            <person name="De Silva N."/>
            <person name="Velarde G.S."/>
            <person name="Anderson T.J."/>
            <person name="Clark R.C."/>
            <person name="Davidson C."/>
            <person name="Dillon G.P."/>
            <person name="Holroyd N.E."/>
            <person name="LoVerde P.T."/>
            <person name="Lloyd C."/>
            <person name="McQuillan J."/>
            <person name="Oliveira G."/>
            <person name="Otto T.D."/>
            <person name="Parker-Manuel S.J."/>
            <person name="Quail M.A."/>
            <person name="Wilson R.A."/>
            <person name="Zerlotini A."/>
            <person name="Dunne D.W."/>
            <person name="Berriman M."/>
        </authorList>
    </citation>
    <scope>NUCLEOTIDE SEQUENCE [LARGE SCALE GENOMIC DNA]</scope>
    <source>
        <strain evidence="7">Puerto Rican</strain>
    </source>
</reference>
<evidence type="ECO:0000256" key="5">
    <source>
        <dbReference type="SAM" id="SignalP"/>
    </source>
</evidence>
<dbReference type="GO" id="GO:0005615">
    <property type="term" value="C:extracellular space"/>
    <property type="evidence" value="ECO:0007669"/>
    <property type="project" value="TreeGrafter"/>
</dbReference>
<sequence length="1110" mass="126765">MLHLRIVSIAVILFLTATRQDDDIGYFWHLSDIHCDLKYVNKSCNLPYGNYSCDSSFKLALNAINSTRMLFAKTPDFVIWSGDNGPHDDSLTSDQLLNGIRLISKALKQSFPVDEVYILPVLGNHDVVPANNMEITPQSRSRFDWCHKLGNDKDLWGEWINHRQKKHSSSSRPSFSSFTSENSSDFPMSNFSQTCFFSHYLVYNTDSYNHQSNLILISLNGLIWYQGNILAGTNDPDPLGQFNWLRQTFQWARKRKDKVLLVSHFPPGASENSPQWYQFLHPQMNDQLVNILIENADLLMTGLFAHEHVDSFRLLVSKSNIPVASLFLMPSISPLMLHGLGDFNPRIRLYRFQRSTMTLLGYSQYYFNLQNQSFNDTNPLNHWQLEYDTMTTYHLPDLSSNSLHLLWNNFLKEDNGYWTNYWNYELGGRSHALKPNYLTVDGLCPLAKSQCRCDHLCAMRFLILSDLNKCLQLCKDIKYIQVNDDHGLQHPMFTPIHNNKSSISLNDSIMNESSNVNSNERSSLPYIIGVIVAFLVVLVGIVLIVNREVCHRHRVVYHQHTSSLLANVIGMNGTNPGGGGFGGRGGGGGNGALPISSFLYGSRSMIKGNNHCTGGSCIELRTAFHPSYDDFYPEYFNKSVTSLNAIALSNDMTTTTTTTTKHKESDRMMNGVVESSFVPLEHNDITTLSPSYMISYYENPSDHSSSNSNNNNNDNNNNNNNNPIIKQNYIGKRYSLPNYAYFKKYLCSYINPTGRMVYVVNQLFDRCGQTSSRISHIQNNDTITTTNNNANTTHTNLSHCNDPQQYLFNKTSSTDEKSYTTSERSSNCHHHHQHHQKEDLQNNNSCLPEDYYADDEAFGDEDCSDLHHNNTSVHSGKKDLSISSQIGYHQFTTDKRLKLNQMKKQLNSHRTHHRHHHNNDPCRSGATDDDRDSMNDHMFHYDQESQLLNHCHINNTKENHNVGNHRKKHHTTNHLSSILTSSLICLPNEFNNHIKNKNGIIQQQQQQSYSTYTSPFKYRSQLPTSTPPPPLLITGSKNHDQSDLDQHLLMSFSLPTQTHQIASSKLNNNHVQHCDSIKTNPNSYHSYHPSTTRNRSIIKMPKCDYVRMSS</sequence>
<dbReference type="InterPro" id="IPR045473">
    <property type="entry name" value="ASM_C"/>
</dbReference>
<feature type="region of interest" description="Disordered" evidence="3">
    <location>
        <begin position="907"/>
        <end position="935"/>
    </location>
</feature>
<dbReference type="FunCoup" id="A0A3Q0KM85">
    <property type="interactions" value="3"/>
</dbReference>
<dbReference type="Proteomes" id="UP000008854">
    <property type="component" value="Unassembled WGS sequence"/>
</dbReference>
<protein>
    <submittedName>
        <fullName evidence="8">ASMase_C domain-containing protein</fullName>
    </submittedName>
</protein>
<feature type="region of interest" description="Disordered" evidence="3">
    <location>
        <begin position="699"/>
        <end position="724"/>
    </location>
</feature>
<feature type="domain" description="Sphingomyelin phosphodiesterase C-terminal" evidence="6">
    <location>
        <begin position="322"/>
        <end position="472"/>
    </location>
</feature>
<accession>A0A3Q0KM85</accession>
<evidence type="ECO:0000256" key="3">
    <source>
        <dbReference type="SAM" id="MobiDB-lite"/>
    </source>
</evidence>
<dbReference type="STRING" id="6183.A0A3Q0KM85"/>
<feature type="signal peptide" evidence="5">
    <location>
        <begin position="1"/>
        <end position="20"/>
    </location>
</feature>
<dbReference type="WBParaSite" id="Smp_133330.1">
    <property type="protein sequence ID" value="Smp_133330.1"/>
    <property type="gene ID" value="Smp_133330"/>
</dbReference>
<organism evidence="7 8">
    <name type="scientific">Schistosoma mansoni</name>
    <name type="common">Blood fluke</name>
    <dbReference type="NCBI Taxonomy" id="6183"/>
    <lineage>
        <taxon>Eukaryota</taxon>
        <taxon>Metazoa</taxon>
        <taxon>Spiralia</taxon>
        <taxon>Lophotrochozoa</taxon>
        <taxon>Platyhelminthes</taxon>
        <taxon>Trematoda</taxon>
        <taxon>Digenea</taxon>
        <taxon>Strigeidida</taxon>
        <taxon>Schistosomatoidea</taxon>
        <taxon>Schistosomatidae</taxon>
        <taxon>Schistosoma</taxon>
    </lineage>
</organism>
<dbReference type="GO" id="GO:0008081">
    <property type="term" value="F:phosphoric diester hydrolase activity"/>
    <property type="evidence" value="ECO:0007669"/>
    <property type="project" value="TreeGrafter"/>
</dbReference>
<dbReference type="Pfam" id="PF19272">
    <property type="entry name" value="ASMase_C"/>
    <property type="match status" value="1"/>
</dbReference>
<dbReference type="PANTHER" id="PTHR10340">
    <property type="entry name" value="SPHINGOMYELIN PHOSPHODIESTERASE"/>
    <property type="match status" value="1"/>
</dbReference>
<feature type="chain" id="PRO_5018075492" evidence="5">
    <location>
        <begin position="21"/>
        <end position="1110"/>
    </location>
</feature>
<evidence type="ECO:0000256" key="4">
    <source>
        <dbReference type="SAM" id="Phobius"/>
    </source>
</evidence>
<feature type="region of interest" description="Disordered" evidence="3">
    <location>
        <begin position="812"/>
        <end position="843"/>
    </location>
</feature>
<name>A0A3Q0KM85_SCHMA</name>
<evidence type="ECO:0000313" key="7">
    <source>
        <dbReference type="Proteomes" id="UP000008854"/>
    </source>
</evidence>
<keyword evidence="2" id="KW-0325">Glycoprotein</keyword>
<dbReference type="InParanoid" id="A0A3Q0KM85"/>